<dbReference type="InterPro" id="IPR011623">
    <property type="entry name" value="7TMR_DISM_rcpt_extracell_dom1"/>
</dbReference>
<feature type="domain" description="7TM-DISM receptor extracellular" evidence="7">
    <location>
        <begin position="153"/>
        <end position="351"/>
    </location>
</feature>
<keyword evidence="3" id="KW-0597">Phosphoprotein</keyword>
<dbReference type="GO" id="GO:0000155">
    <property type="term" value="F:phosphorelay sensor kinase activity"/>
    <property type="evidence" value="ECO:0007669"/>
    <property type="project" value="InterPro"/>
</dbReference>
<evidence type="ECO:0000256" key="4">
    <source>
        <dbReference type="ARBA" id="ARBA00023012"/>
    </source>
</evidence>
<evidence type="ECO:0000256" key="3">
    <source>
        <dbReference type="ARBA" id="ARBA00022553"/>
    </source>
</evidence>
<keyword evidence="9" id="KW-0808">Transferase</keyword>
<comment type="catalytic activity">
    <reaction evidence="1">
        <text>ATP + protein L-histidine = ADP + protein N-phospho-L-histidine.</text>
        <dbReference type="EC" id="2.7.13.3"/>
    </reaction>
</comment>
<feature type="domain" description="7TM-DISM receptor extracellular" evidence="8">
    <location>
        <begin position="14"/>
        <end position="136"/>
    </location>
</feature>
<evidence type="ECO:0000259" key="7">
    <source>
        <dbReference type="Pfam" id="PF07695"/>
    </source>
</evidence>
<dbReference type="InterPro" id="IPR011006">
    <property type="entry name" value="CheY-like_superfamily"/>
</dbReference>
<evidence type="ECO:0000313" key="9">
    <source>
        <dbReference type="EMBL" id="MBB3048146.1"/>
    </source>
</evidence>
<keyword evidence="9" id="KW-0418">Kinase</keyword>
<organism evidence="9 10">
    <name type="scientific">Litorivivens lipolytica</name>
    <dbReference type="NCBI Taxonomy" id="1524264"/>
    <lineage>
        <taxon>Bacteria</taxon>
        <taxon>Pseudomonadati</taxon>
        <taxon>Pseudomonadota</taxon>
        <taxon>Gammaproteobacteria</taxon>
        <taxon>Litorivivens</taxon>
    </lineage>
</organism>
<reference evidence="9 10" key="1">
    <citation type="submission" date="2020-08" db="EMBL/GenBank/DDBJ databases">
        <title>Genomic Encyclopedia of Type Strains, Phase III (KMG-III): the genomes of soil and plant-associated and newly described type strains.</title>
        <authorList>
            <person name="Whitman W."/>
        </authorList>
    </citation>
    <scope>NUCLEOTIDE SEQUENCE [LARGE SCALE GENOMIC DNA]</scope>
    <source>
        <strain evidence="9 10">CECT 8654</strain>
    </source>
</reference>
<keyword evidence="10" id="KW-1185">Reference proteome</keyword>
<gene>
    <name evidence="9" type="ORF">FHR99_002412</name>
</gene>
<feature type="transmembrane region" description="Helical" evidence="5">
    <location>
        <begin position="215"/>
        <end position="235"/>
    </location>
</feature>
<sequence>MRLGSGNFDLPIREHVDILLDPEHSLTVADLTANSRYFRQARTRDFELDFTQGRYWLRFAIANDQAEQRYAILHLTPSHIDSVRLFRHDSTEIAQVDYSGILRAPQLFVINLEPHSQQVYYLSLAGHGKLLLNPKLTDLHPFLIEFRAELFGNGVGIGLLLAIAAANLTMALVLPHARAFLLLGVYAICNMLTIAASWGYIALHRHVASLFENPAFVVLTHLSMLIALLLSEYFQPSRRKHQQGADLGFWSILVSNVCAGVTAVFLPISSSMPIMLIVVGLSSLWVTLRALQTYLKFQETVTYHYLFSRAWLTLFVALVALIYLHVDAGLETINLILLLGTAIEVLMLTVIYSTYRQHKTNERFERRLQVATLEAESRGGNESLRRINQDLMTPLSAIFGTAEMLKNSQLTPQQREYVSSLQAASQEMLGFIENVRSHPPLAGELSTTPELLYDLRPLLQDIFDSYQAELLWQNPETPLPQQVIGDPGRLRQLLLHLIMIASHHSQETGIALHLEWRNGLWLELRYRGKKALSLVESRDSAKHSDAGIHTRAELARQLVETLHGELRLHSLGQEQFIELSLPLSIWEHQQRLPKLLQLRSRRILIVEPNRTFAMQQKRLCEQWGMIAFVAHNRQQAIALSRNQCLFKTPIDVVLLSDTIDDPISLNHRLHDEAAATQLPPPATIFLQDSGREFPATARAPFRVMARPSAGLTLKRLIVELLESVETDPQHAEAADLR</sequence>
<keyword evidence="5" id="KW-0812">Transmembrane</keyword>
<dbReference type="SUPFAM" id="SSF52172">
    <property type="entry name" value="CheY-like"/>
    <property type="match status" value="1"/>
</dbReference>
<comment type="caution">
    <text evidence="9">The sequence shown here is derived from an EMBL/GenBank/DDBJ whole genome shotgun (WGS) entry which is preliminary data.</text>
</comment>
<dbReference type="Pfam" id="PF00512">
    <property type="entry name" value="HisKA"/>
    <property type="match status" value="1"/>
</dbReference>
<keyword evidence="4" id="KW-0902">Two-component regulatory system</keyword>
<evidence type="ECO:0000256" key="1">
    <source>
        <dbReference type="ARBA" id="ARBA00000085"/>
    </source>
</evidence>
<evidence type="ECO:0000259" key="6">
    <source>
        <dbReference type="Pfam" id="PF00512"/>
    </source>
</evidence>
<accession>A0A7W4W619</accession>
<dbReference type="Proteomes" id="UP000537130">
    <property type="component" value="Unassembled WGS sequence"/>
</dbReference>
<dbReference type="InterPro" id="IPR011622">
    <property type="entry name" value="7TMR_DISM_rcpt_extracell_dom2"/>
</dbReference>
<dbReference type="PANTHER" id="PTHR45339:SF1">
    <property type="entry name" value="HYBRID SIGNAL TRANSDUCTION HISTIDINE KINASE J"/>
    <property type="match status" value="1"/>
</dbReference>
<dbReference type="PANTHER" id="PTHR45339">
    <property type="entry name" value="HYBRID SIGNAL TRANSDUCTION HISTIDINE KINASE J"/>
    <property type="match status" value="1"/>
</dbReference>
<protein>
    <recommendedName>
        <fullName evidence="2">histidine kinase</fullName>
        <ecNumber evidence="2">2.7.13.3</ecNumber>
    </recommendedName>
</protein>
<name>A0A7W4W619_9GAMM</name>
<feature type="domain" description="Signal transduction histidine kinase dimerisation/phosphoacceptor" evidence="6">
    <location>
        <begin position="384"/>
        <end position="435"/>
    </location>
</feature>
<dbReference type="InterPro" id="IPR036097">
    <property type="entry name" value="HisK_dim/P_sf"/>
</dbReference>
<dbReference type="Gene3D" id="2.60.40.2380">
    <property type="match status" value="1"/>
</dbReference>
<dbReference type="InterPro" id="IPR003661">
    <property type="entry name" value="HisK_dim/P_dom"/>
</dbReference>
<keyword evidence="5" id="KW-0472">Membrane</keyword>
<feature type="transmembrane region" description="Helical" evidence="5">
    <location>
        <begin position="247"/>
        <end position="268"/>
    </location>
</feature>
<keyword evidence="5" id="KW-1133">Transmembrane helix</keyword>
<dbReference type="RefSeq" id="WP_183410908.1">
    <property type="nucleotide sequence ID" value="NZ_JACHWY010000002.1"/>
</dbReference>
<dbReference type="EC" id="2.7.13.3" evidence="2"/>
<feature type="transmembrane region" description="Helical" evidence="5">
    <location>
        <begin position="332"/>
        <end position="355"/>
    </location>
</feature>
<evidence type="ECO:0000259" key="8">
    <source>
        <dbReference type="Pfam" id="PF07696"/>
    </source>
</evidence>
<evidence type="ECO:0000313" key="10">
    <source>
        <dbReference type="Proteomes" id="UP000537130"/>
    </source>
</evidence>
<dbReference type="CDD" id="cd00082">
    <property type="entry name" value="HisKA"/>
    <property type="match status" value="1"/>
</dbReference>
<dbReference type="AlphaFoldDB" id="A0A7W4W619"/>
<dbReference type="Gene3D" id="1.10.287.130">
    <property type="match status" value="1"/>
</dbReference>
<feature type="transmembrane region" description="Helical" evidence="5">
    <location>
        <begin position="180"/>
        <end position="203"/>
    </location>
</feature>
<evidence type="ECO:0000256" key="5">
    <source>
        <dbReference type="SAM" id="Phobius"/>
    </source>
</evidence>
<evidence type="ECO:0000256" key="2">
    <source>
        <dbReference type="ARBA" id="ARBA00012438"/>
    </source>
</evidence>
<dbReference type="Pfam" id="PF07695">
    <property type="entry name" value="7TMR-DISM_7TM"/>
    <property type="match status" value="1"/>
</dbReference>
<feature type="transmembrane region" description="Helical" evidence="5">
    <location>
        <begin position="303"/>
        <end position="326"/>
    </location>
</feature>
<feature type="transmembrane region" description="Helical" evidence="5">
    <location>
        <begin position="150"/>
        <end position="173"/>
    </location>
</feature>
<proteinExistence type="predicted"/>
<feature type="transmembrane region" description="Helical" evidence="5">
    <location>
        <begin position="274"/>
        <end position="291"/>
    </location>
</feature>
<dbReference type="Pfam" id="PF07696">
    <property type="entry name" value="7TMR-DISMED2"/>
    <property type="match status" value="1"/>
</dbReference>
<dbReference type="SUPFAM" id="SSF47384">
    <property type="entry name" value="Homodimeric domain of signal transducing histidine kinase"/>
    <property type="match status" value="1"/>
</dbReference>
<dbReference type="EMBL" id="JACHWY010000002">
    <property type="protein sequence ID" value="MBB3048146.1"/>
    <property type="molecule type" value="Genomic_DNA"/>
</dbReference>